<sequence>MVIPSGEWGHMMANDKKSGSTFFGRLLRDTRANTLAIGAAAVVPLVAMIGGGVDMSRAYLVKTQLQQACDAATLAARKKLSGNKVTNGVIPSDIEEIADNFFNANFAEGTYGTQARSFTLTAGTETRMDGEAAVNVPTTLMQVFNFESIPLSVECSAELNLPNIDVMLVLDNSGSMAGTPIAELKEAVLSFYDEIMAVKPAGARVRFGIVPYNASVNVGALLYAKNPDFLVSNREYQSRESNFELVNNNDGIDVGDILHEGSFRGPVPQNPNDLQPKNNVNYRWDRRIGDPEDDCNDYDGTYVIGDYTYITSNDDWYPSYYGSGNSNQRGACLLNVTYRKYATAADAKPDTYKNVFKNYTYRPRDIDTSVFKTFASATAYGVGDKGANITSTWNGCIEERATVWDDTFYPIPDEALDLDIDLVPDPADPDTQWRPQWRQITFDRDLARHWTTTTDRNSMGYNCPNASMKLTEFPLSGGSRNSTFETYVNNLGASGNTMHTIGMIWGARLLSETGIFGDENSTAPNGDPIVRHLIFMTDGAMVVNADIQTAYGAPDMDGRFGGFAPDGTWSQAQLSNAHETRLDAICARIKNQNTTVWTVSFRLDLSDRIRDCASGAQRAFEAEDSDALTDAFRKIASSIAELRLVN</sequence>
<feature type="domain" description="VWFA" evidence="1">
    <location>
        <begin position="165"/>
        <end position="248"/>
    </location>
</feature>
<dbReference type="InterPro" id="IPR002035">
    <property type="entry name" value="VWF_A"/>
</dbReference>
<dbReference type="AlphaFoldDB" id="A0A845AZA1"/>
<protein>
    <submittedName>
        <fullName evidence="2">VWA domain-containing protein</fullName>
    </submittedName>
</protein>
<organism evidence="2 3">
    <name type="scientific">Allopontixanthobacter sediminis</name>
    <dbReference type="NCBI Taxonomy" id="1689985"/>
    <lineage>
        <taxon>Bacteria</taxon>
        <taxon>Pseudomonadati</taxon>
        <taxon>Pseudomonadota</taxon>
        <taxon>Alphaproteobacteria</taxon>
        <taxon>Sphingomonadales</taxon>
        <taxon>Erythrobacteraceae</taxon>
        <taxon>Allopontixanthobacter</taxon>
    </lineage>
</organism>
<evidence type="ECO:0000313" key="2">
    <source>
        <dbReference type="EMBL" id="MXP43268.1"/>
    </source>
</evidence>
<proteinExistence type="predicted"/>
<keyword evidence="3" id="KW-1185">Reference proteome</keyword>
<dbReference type="EMBL" id="WTYL01000001">
    <property type="protein sequence ID" value="MXP43268.1"/>
    <property type="molecule type" value="Genomic_DNA"/>
</dbReference>
<dbReference type="Gene3D" id="3.40.50.410">
    <property type="entry name" value="von Willebrand factor, type A domain"/>
    <property type="match status" value="2"/>
</dbReference>
<dbReference type="PROSITE" id="PS50234">
    <property type="entry name" value="VWFA"/>
    <property type="match status" value="1"/>
</dbReference>
<reference evidence="2 3" key="1">
    <citation type="submission" date="2019-12" db="EMBL/GenBank/DDBJ databases">
        <title>Genomic-based taxomic classification of the family Erythrobacteraceae.</title>
        <authorList>
            <person name="Xu L."/>
        </authorList>
    </citation>
    <scope>NUCLEOTIDE SEQUENCE [LARGE SCALE GENOMIC DNA]</scope>
    <source>
        <strain evidence="2 3">KCTC 42453</strain>
    </source>
</reference>
<accession>A0A845AZA1</accession>
<dbReference type="Pfam" id="PF13400">
    <property type="entry name" value="Tad"/>
    <property type="match status" value="1"/>
</dbReference>
<evidence type="ECO:0000313" key="3">
    <source>
        <dbReference type="Proteomes" id="UP000431922"/>
    </source>
</evidence>
<evidence type="ECO:0000259" key="1">
    <source>
        <dbReference type="PROSITE" id="PS50234"/>
    </source>
</evidence>
<dbReference type="SUPFAM" id="SSF53300">
    <property type="entry name" value="vWA-like"/>
    <property type="match status" value="1"/>
</dbReference>
<gene>
    <name evidence="2" type="ORF">GRI65_02220</name>
</gene>
<dbReference type="InterPro" id="IPR028087">
    <property type="entry name" value="Tad_N"/>
</dbReference>
<dbReference type="InterPro" id="IPR036465">
    <property type="entry name" value="vWFA_dom_sf"/>
</dbReference>
<name>A0A845AZA1_9SPHN</name>
<dbReference type="Proteomes" id="UP000431922">
    <property type="component" value="Unassembled WGS sequence"/>
</dbReference>
<comment type="caution">
    <text evidence="2">The sequence shown here is derived from an EMBL/GenBank/DDBJ whole genome shotgun (WGS) entry which is preliminary data.</text>
</comment>